<dbReference type="RefSeq" id="WP_047956846.1">
    <property type="nucleotide sequence ID" value="NZ_LDPG01000011.1"/>
</dbReference>
<feature type="transmembrane region" description="Helical" evidence="1">
    <location>
        <begin position="113"/>
        <end position="138"/>
    </location>
</feature>
<accession>A0A0J1HUW2</accession>
<dbReference type="EMBL" id="LDPG01000011">
    <property type="protein sequence ID" value="KLV17478.1"/>
    <property type="molecule type" value="Genomic_DNA"/>
</dbReference>
<keyword evidence="1" id="KW-0472">Membrane</keyword>
<name>A0A0J1HUW2_BACAN</name>
<evidence type="ECO:0000313" key="2">
    <source>
        <dbReference type="EMBL" id="KLV17478.1"/>
    </source>
</evidence>
<dbReference type="PATRIC" id="fig|1392.242.peg.1168"/>
<organism evidence="2 3">
    <name type="scientific">Bacillus anthracis</name>
    <name type="common">anthrax bacterium</name>
    <dbReference type="NCBI Taxonomy" id="1392"/>
    <lineage>
        <taxon>Bacteria</taxon>
        <taxon>Bacillati</taxon>
        <taxon>Bacillota</taxon>
        <taxon>Bacilli</taxon>
        <taxon>Bacillales</taxon>
        <taxon>Bacillaceae</taxon>
        <taxon>Bacillus</taxon>
        <taxon>Bacillus cereus group</taxon>
    </lineage>
</organism>
<keyword evidence="1" id="KW-0812">Transmembrane</keyword>
<feature type="transmembrane region" description="Helical" evidence="1">
    <location>
        <begin position="159"/>
        <end position="180"/>
    </location>
</feature>
<dbReference type="AlphaFoldDB" id="A0A0J1HUW2"/>
<proteinExistence type="predicted"/>
<evidence type="ECO:0000256" key="1">
    <source>
        <dbReference type="SAM" id="Phobius"/>
    </source>
</evidence>
<sequence>MLEHHRTDEEQGHPFSVEQVGNTYKIKFHQNQSEYQNVEKEFNEQLKKVPFHVKNLKREVINSKKKKRYQWLELAKKSIPMLSGILMYASPAAAQTVSKTAEAVLMPAEMIQILLAILMSCIIIAVGIALVGSVLAGVCRMFRKHKFAQEWSNDIIRGLIQVLLMPLAIFCIILLFHSLFGNLEWYIDPARYLPTFQEALETLFPMQP</sequence>
<reference evidence="2 3" key="1">
    <citation type="submission" date="2015-05" db="EMBL/GenBank/DDBJ databases">
        <title>Whole genome sequence and identification of bacterial endophytes from Costus igneus.</title>
        <authorList>
            <person name="Lee Y.P."/>
            <person name="Gan H.M."/>
            <person name="Eng W."/>
            <person name="Wheatley M.S."/>
            <person name="Caraballo A."/>
            <person name="Polter S."/>
            <person name="Savka M.A."/>
            <person name="Hudson A.O."/>
        </authorList>
    </citation>
    <scope>NUCLEOTIDE SEQUENCE [LARGE SCALE GENOMIC DNA]</scope>
    <source>
        <strain evidence="2 3">RIT375</strain>
    </source>
</reference>
<dbReference type="Proteomes" id="UP000035904">
    <property type="component" value="Unassembled WGS sequence"/>
</dbReference>
<gene>
    <name evidence="2" type="ORF">ABW01_16460</name>
</gene>
<keyword evidence="1" id="KW-1133">Transmembrane helix</keyword>
<protein>
    <submittedName>
        <fullName evidence="2">Uncharacterized protein</fullName>
    </submittedName>
</protein>
<evidence type="ECO:0000313" key="3">
    <source>
        <dbReference type="Proteomes" id="UP000035904"/>
    </source>
</evidence>
<comment type="caution">
    <text evidence="2">The sequence shown here is derived from an EMBL/GenBank/DDBJ whole genome shotgun (WGS) entry which is preliminary data.</text>
</comment>